<dbReference type="AlphaFoldDB" id="A0A452ZVL5"/>
<reference evidence="2" key="1">
    <citation type="journal article" date="2014" name="Science">
        <title>Ancient hybridizations among the ancestral genomes of bread wheat.</title>
        <authorList>
            <consortium name="International Wheat Genome Sequencing Consortium,"/>
            <person name="Marcussen T."/>
            <person name="Sandve S.R."/>
            <person name="Heier L."/>
            <person name="Spannagl M."/>
            <person name="Pfeifer M."/>
            <person name="Jakobsen K.S."/>
            <person name="Wulff B.B."/>
            <person name="Steuernagel B."/>
            <person name="Mayer K.F."/>
            <person name="Olsen O.A."/>
        </authorList>
    </citation>
    <scope>NUCLEOTIDE SEQUENCE [LARGE SCALE GENOMIC DNA]</scope>
    <source>
        <strain evidence="2">cv. AL8/78</strain>
    </source>
</reference>
<reference evidence="1" key="3">
    <citation type="journal article" date="2017" name="Nature">
        <title>Genome sequence of the progenitor of the wheat D genome Aegilops tauschii.</title>
        <authorList>
            <person name="Luo M.C."/>
            <person name="Gu Y.Q."/>
            <person name="Puiu D."/>
            <person name="Wang H."/>
            <person name="Twardziok S.O."/>
            <person name="Deal K.R."/>
            <person name="Huo N."/>
            <person name="Zhu T."/>
            <person name="Wang L."/>
            <person name="Wang Y."/>
            <person name="McGuire P.E."/>
            <person name="Liu S."/>
            <person name="Long H."/>
            <person name="Ramasamy R.K."/>
            <person name="Rodriguez J.C."/>
            <person name="Van S.L."/>
            <person name="Yuan L."/>
            <person name="Wang Z."/>
            <person name="Xia Z."/>
            <person name="Xiao L."/>
            <person name="Anderson O.D."/>
            <person name="Ouyang S."/>
            <person name="Liang Y."/>
            <person name="Zimin A.V."/>
            <person name="Pertea G."/>
            <person name="Qi P."/>
            <person name="Bennetzen J.L."/>
            <person name="Dai X."/>
            <person name="Dawson M.W."/>
            <person name="Muller H.G."/>
            <person name="Kugler K."/>
            <person name="Rivarola-Duarte L."/>
            <person name="Spannagl M."/>
            <person name="Mayer K.F.X."/>
            <person name="Lu F.H."/>
            <person name="Bevan M.W."/>
            <person name="Leroy P."/>
            <person name="Li P."/>
            <person name="You F.M."/>
            <person name="Sun Q."/>
            <person name="Liu Z."/>
            <person name="Lyons E."/>
            <person name="Wicker T."/>
            <person name="Salzberg S.L."/>
            <person name="Devos K.M."/>
            <person name="Dvorak J."/>
        </authorList>
    </citation>
    <scope>NUCLEOTIDE SEQUENCE [LARGE SCALE GENOMIC DNA]</scope>
    <source>
        <strain evidence="1">cv. AL8/78</strain>
    </source>
</reference>
<accession>A0A452ZVL5</accession>
<sequence length="52" mass="6483">QEAWMDRLLKIDGENPWRRREEREELEEVRMDRLLKLFGGNARLIEEREELE</sequence>
<proteinExistence type="predicted"/>
<name>A0A452ZVL5_AEGTS</name>
<reference evidence="2" key="2">
    <citation type="journal article" date="2017" name="Nat. Plants">
        <title>The Aegilops tauschii genome reveals multiple impacts of transposons.</title>
        <authorList>
            <person name="Zhao G."/>
            <person name="Zou C."/>
            <person name="Li K."/>
            <person name="Wang K."/>
            <person name="Li T."/>
            <person name="Gao L."/>
            <person name="Zhang X."/>
            <person name="Wang H."/>
            <person name="Yang Z."/>
            <person name="Liu X."/>
            <person name="Jiang W."/>
            <person name="Mao L."/>
            <person name="Kong X."/>
            <person name="Jiao Y."/>
            <person name="Jia J."/>
        </authorList>
    </citation>
    <scope>NUCLEOTIDE SEQUENCE [LARGE SCALE GENOMIC DNA]</scope>
    <source>
        <strain evidence="2">cv. AL8/78</strain>
    </source>
</reference>
<evidence type="ECO:0000313" key="1">
    <source>
        <dbReference type="EnsemblPlants" id="AET1Gv20938700.28"/>
    </source>
</evidence>
<evidence type="ECO:0000313" key="2">
    <source>
        <dbReference type="Proteomes" id="UP000015105"/>
    </source>
</evidence>
<dbReference type="EnsemblPlants" id="AET1Gv20938700.28">
    <property type="protein sequence ID" value="AET1Gv20938700.28"/>
    <property type="gene ID" value="AET1Gv20938700"/>
</dbReference>
<dbReference type="Gramene" id="AET1Gv20938700.28">
    <property type="protein sequence ID" value="AET1Gv20938700.28"/>
    <property type="gene ID" value="AET1Gv20938700"/>
</dbReference>
<reference evidence="1" key="4">
    <citation type="submission" date="2019-03" db="UniProtKB">
        <authorList>
            <consortium name="EnsemblPlants"/>
        </authorList>
    </citation>
    <scope>IDENTIFICATION</scope>
</reference>
<dbReference type="Proteomes" id="UP000015105">
    <property type="component" value="Chromosome 1D"/>
</dbReference>
<organism evidence="1 2">
    <name type="scientific">Aegilops tauschii subsp. strangulata</name>
    <name type="common">Goatgrass</name>
    <dbReference type="NCBI Taxonomy" id="200361"/>
    <lineage>
        <taxon>Eukaryota</taxon>
        <taxon>Viridiplantae</taxon>
        <taxon>Streptophyta</taxon>
        <taxon>Embryophyta</taxon>
        <taxon>Tracheophyta</taxon>
        <taxon>Spermatophyta</taxon>
        <taxon>Magnoliopsida</taxon>
        <taxon>Liliopsida</taxon>
        <taxon>Poales</taxon>
        <taxon>Poaceae</taxon>
        <taxon>BOP clade</taxon>
        <taxon>Pooideae</taxon>
        <taxon>Triticodae</taxon>
        <taxon>Triticeae</taxon>
        <taxon>Triticinae</taxon>
        <taxon>Aegilops</taxon>
    </lineage>
</organism>
<reference evidence="1" key="5">
    <citation type="journal article" date="2021" name="G3 (Bethesda)">
        <title>Aegilops tauschii genome assembly Aet v5.0 features greater sequence contiguity and improved annotation.</title>
        <authorList>
            <person name="Wang L."/>
            <person name="Zhu T."/>
            <person name="Rodriguez J.C."/>
            <person name="Deal K.R."/>
            <person name="Dubcovsky J."/>
            <person name="McGuire P.E."/>
            <person name="Lux T."/>
            <person name="Spannagl M."/>
            <person name="Mayer K.F.X."/>
            <person name="Baldrich P."/>
            <person name="Meyers B.C."/>
            <person name="Huo N."/>
            <person name="Gu Y.Q."/>
            <person name="Zhou H."/>
            <person name="Devos K.M."/>
            <person name="Bennetzen J.L."/>
            <person name="Unver T."/>
            <person name="Budak H."/>
            <person name="Gulick P.J."/>
            <person name="Galiba G."/>
            <person name="Kalapos B."/>
            <person name="Nelson D.R."/>
            <person name="Li P."/>
            <person name="You F.M."/>
            <person name="Luo M.C."/>
            <person name="Dvorak J."/>
        </authorList>
    </citation>
    <scope>NUCLEOTIDE SEQUENCE [LARGE SCALE GENOMIC DNA]</scope>
    <source>
        <strain evidence="1">cv. AL8/78</strain>
    </source>
</reference>
<keyword evidence="2" id="KW-1185">Reference proteome</keyword>
<protein>
    <submittedName>
        <fullName evidence="1">Uncharacterized protein</fullName>
    </submittedName>
</protein>